<organism evidence="1 2">
    <name type="scientific">Methanocella arvoryzae (strain DSM 22066 / NBRC 105507 / MRE50)</name>
    <dbReference type="NCBI Taxonomy" id="351160"/>
    <lineage>
        <taxon>Archaea</taxon>
        <taxon>Methanobacteriati</taxon>
        <taxon>Methanobacteriota</taxon>
        <taxon>Stenosarchaea group</taxon>
        <taxon>Methanomicrobia</taxon>
        <taxon>Methanocellales</taxon>
        <taxon>Methanocellaceae</taxon>
        <taxon>Methanocella</taxon>
    </lineage>
</organism>
<reference evidence="1 2" key="1">
    <citation type="journal article" date="2006" name="Science">
        <title>Genome of rice cluster I archaea -- the key methane producers in the rice rhizosphere.</title>
        <authorList>
            <person name="Erkel C."/>
            <person name="Kube M."/>
            <person name="Reinhardt R."/>
            <person name="Liesack W."/>
        </authorList>
    </citation>
    <scope>NUCLEOTIDE SEQUENCE [LARGE SCALE GENOMIC DNA]</scope>
    <source>
        <strain evidence="2">DSM 22066 / NBRC 105507 / MRE50</strain>
    </source>
</reference>
<dbReference type="EMBL" id="AM114193">
    <property type="protein sequence ID" value="CAJ35441.1"/>
    <property type="molecule type" value="Genomic_DNA"/>
</dbReference>
<accession>Q0W852</accession>
<dbReference type="KEGG" id="rci:LRC495"/>
<sequence>MEMKHMRKVMHINAKDYKNNPEHTIKHIVHSANIGRLEEGTLERVKSTDAASVVDVWHAQCGQNTCEISINKQKSEVIIITV</sequence>
<name>Q0W852_METAR</name>
<dbReference type="STRING" id="351160.LRC495"/>
<evidence type="ECO:0000313" key="1">
    <source>
        <dbReference type="EMBL" id="CAJ35441.1"/>
    </source>
</evidence>
<proteinExistence type="predicted"/>
<dbReference type="AlphaFoldDB" id="Q0W852"/>
<evidence type="ECO:0000313" key="2">
    <source>
        <dbReference type="Proteomes" id="UP000000663"/>
    </source>
</evidence>
<protein>
    <submittedName>
        <fullName evidence="1">Uncharacterized protein</fullName>
    </submittedName>
</protein>
<keyword evidence="2" id="KW-1185">Reference proteome</keyword>
<dbReference type="eggNOG" id="arCOG11701">
    <property type="taxonomic scope" value="Archaea"/>
</dbReference>
<gene>
    <name evidence="1" type="ORF">LRC495</name>
</gene>
<dbReference type="Proteomes" id="UP000000663">
    <property type="component" value="Chromosome"/>
</dbReference>